<dbReference type="SMART" id="SM00852">
    <property type="entry name" value="MoCF_biosynth"/>
    <property type="match status" value="1"/>
</dbReference>
<name>A0A8I0HPH9_9CORY</name>
<dbReference type="InterPro" id="IPR036425">
    <property type="entry name" value="MoaB/Mog-like_dom_sf"/>
</dbReference>
<evidence type="ECO:0000259" key="3">
    <source>
        <dbReference type="SMART" id="SM00852"/>
    </source>
</evidence>
<evidence type="ECO:0000313" key="4">
    <source>
        <dbReference type="EMBL" id="MBD8030554.1"/>
    </source>
</evidence>
<keyword evidence="2" id="KW-0501">Molybdenum cofactor biosynthesis</keyword>
<comment type="caution">
    <text evidence="4">The sequence shown here is derived from an EMBL/GenBank/DDBJ whole genome shotgun (WGS) entry which is preliminary data.</text>
</comment>
<feature type="domain" description="MoaB/Mog" evidence="3">
    <location>
        <begin position="11"/>
        <end position="158"/>
    </location>
</feature>
<comment type="pathway">
    <text evidence="1">Cofactor biosynthesis; molybdopterin biosynthesis.</text>
</comment>
<dbReference type="Gene3D" id="3.40.980.10">
    <property type="entry name" value="MoaB/Mog-like domain"/>
    <property type="match status" value="1"/>
</dbReference>
<dbReference type="SUPFAM" id="SSF53218">
    <property type="entry name" value="Molybdenum cofactor biosynthesis proteins"/>
    <property type="match status" value="1"/>
</dbReference>
<evidence type="ECO:0000256" key="2">
    <source>
        <dbReference type="ARBA" id="ARBA00023150"/>
    </source>
</evidence>
<dbReference type="InterPro" id="IPR001453">
    <property type="entry name" value="MoaB/Mog_dom"/>
</dbReference>
<gene>
    <name evidence="4" type="ORF">H9627_09515</name>
</gene>
<dbReference type="GO" id="GO:0006777">
    <property type="term" value="P:Mo-molybdopterin cofactor biosynthetic process"/>
    <property type="evidence" value="ECO:0007669"/>
    <property type="project" value="UniProtKB-KW"/>
</dbReference>
<dbReference type="Proteomes" id="UP000650224">
    <property type="component" value="Unassembled WGS sequence"/>
</dbReference>
<dbReference type="AlphaFoldDB" id="A0A8I0HPH9"/>
<dbReference type="CDD" id="cd00886">
    <property type="entry name" value="MogA_MoaB"/>
    <property type="match status" value="1"/>
</dbReference>
<sequence>MAVQGMELTGAVITVSDRVVSGEREDRAGVVARELLSQAGVEVVSAVTVPEGHEGVAGELESAIHRGVRVIVTIGGTGVGPRNRTPEATEPLLETQLPAVMTQILIAGLSATNQAGLSRGLVGLTTRESGSSLIVNTPGSPGGVRDALGVVCPLLGPIFERLY</sequence>
<proteinExistence type="predicted"/>
<evidence type="ECO:0000313" key="5">
    <source>
        <dbReference type="Proteomes" id="UP000650224"/>
    </source>
</evidence>
<evidence type="ECO:0000256" key="1">
    <source>
        <dbReference type="ARBA" id="ARBA00005046"/>
    </source>
</evidence>
<dbReference type="InterPro" id="IPR051920">
    <property type="entry name" value="MPT_Adenylyltrnsfr/MoaC-Rel"/>
</dbReference>
<dbReference type="PANTHER" id="PTHR43764">
    <property type="entry name" value="MOLYBDENUM COFACTOR BIOSYNTHESIS"/>
    <property type="match status" value="1"/>
</dbReference>
<dbReference type="Pfam" id="PF00994">
    <property type="entry name" value="MoCF_biosynth"/>
    <property type="match status" value="1"/>
</dbReference>
<accession>A0A8I0HPH9</accession>
<dbReference type="EMBL" id="JACSPR010000006">
    <property type="protein sequence ID" value="MBD8030554.1"/>
    <property type="molecule type" value="Genomic_DNA"/>
</dbReference>
<reference evidence="4 5" key="1">
    <citation type="submission" date="2020-08" db="EMBL/GenBank/DDBJ databases">
        <title>A Genomic Blueprint of the Chicken Gut Microbiome.</title>
        <authorList>
            <person name="Gilroy R."/>
            <person name="Ravi A."/>
            <person name="Getino M."/>
            <person name="Pursley I."/>
            <person name="Horton D.L."/>
            <person name="Alikhan N.-F."/>
            <person name="Baker D."/>
            <person name="Gharbi K."/>
            <person name="Hall N."/>
            <person name="Watson M."/>
            <person name="Adriaenssens E.M."/>
            <person name="Foster-Nyarko E."/>
            <person name="Jarju S."/>
            <person name="Secka A."/>
            <person name="Antonio M."/>
            <person name="Oren A."/>
            <person name="Chaudhuri R."/>
            <person name="La Ragione R.M."/>
            <person name="Hildebrand F."/>
            <person name="Pallen M.J."/>
        </authorList>
    </citation>
    <scope>NUCLEOTIDE SEQUENCE [LARGE SCALE GENOMIC DNA]</scope>
    <source>
        <strain evidence="4 5">Sa1YVA5</strain>
    </source>
</reference>
<organism evidence="4 5">
    <name type="scientific">Corynebacterium gallinarum</name>
    <dbReference type="NCBI Taxonomy" id="2762214"/>
    <lineage>
        <taxon>Bacteria</taxon>
        <taxon>Bacillati</taxon>
        <taxon>Actinomycetota</taxon>
        <taxon>Actinomycetes</taxon>
        <taxon>Mycobacteriales</taxon>
        <taxon>Corynebacteriaceae</taxon>
        <taxon>Corynebacterium</taxon>
    </lineage>
</organism>
<dbReference type="PANTHER" id="PTHR43764:SF1">
    <property type="entry name" value="MOLYBDOPTERIN MOLYBDOTRANSFERASE"/>
    <property type="match status" value="1"/>
</dbReference>
<protein>
    <submittedName>
        <fullName evidence="4">MogA/MoaB family molybdenum cofactor biosynthesis protein</fullName>
    </submittedName>
</protein>
<keyword evidence="5" id="KW-1185">Reference proteome</keyword>
<dbReference type="RefSeq" id="WP_191733806.1">
    <property type="nucleotide sequence ID" value="NZ_JACSPR010000006.1"/>
</dbReference>